<dbReference type="EMBL" id="CM042889">
    <property type="protein sequence ID" value="KAI4321774.1"/>
    <property type="molecule type" value="Genomic_DNA"/>
</dbReference>
<evidence type="ECO:0000313" key="1">
    <source>
        <dbReference type="EMBL" id="KAI4321774.1"/>
    </source>
</evidence>
<reference evidence="2" key="1">
    <citation type="journal article" date="2023" name="Front. Plant Sci.">
        <title>Chromosomal-level genome assembly of Melastoma candidum provides insights into trichome evolution.</title>
        <authorList>
            <person name="Zhong Y."/>
            <person name="Wu W."/>
            <person name="Sun C."/>
            <person name="Zou P."/>
            <person name="Liu Y."/>
            <person name="Dai S."/>
            <person name="Zhou R."/>
        </authorList>
    </citation>
    <scope>NUCLEOTIDE SEQUENCE [LARGE SCALE GENOMIC DNA]</scope>
</reference>
<accession>A0ACB9MEB9</accession>
<dbReference type="Proteomes" id="UP001057402">
    <property type="component" value="Chromosome 10"/>
</dbReference>
<gene>
    <name evidence="1" type="ORF">MLD38_035117</name>
</gene>
<protein>
    <submittedName>
        <fullName evidence="1">Uncharacterized protein</fullName>
    </submittedName>
</protein>
<proteinExistence type="predicted"/>
<comment type="caution">
    <text evidence="1">The sequence shown here is derived from an EMBL/GenBank/DDBJ whole genome shotgun (WGS) entry which is preliminary data.</text>
</comment>
<organism evidence="1 2">
    <name type="scientific">Melastoma candidum</name>
    <dbReference type="NCBI Taxonomy" id="119954"/>
    <lineage>
        <taxon>Eukaryota</taxon>
        <taxon>Viridiplantae</taxon>
        <taxon>Streptophyta</taxon>
        <taxon>Embryophyta</taxon>
        <taxon>Tracheophyta</taxon>
        <taxon>Spermatophyta</taxon>
        <taxon>Magnoliopsida</taxon>
        <taxon>eudicotyledons</taxon>
        <taxon>Gunneridae</taxon>
        <taxon>Pentapetalae</taxon>
        <taxon>rosids</taxon>
        <taxon>malvids</taxon>
        <taxon>Myrtales</taxon>
        <taxon>Melastomataceae</taxon>
        <taxon>Melastomatoideae</taxon>
        <taxon>Melastomateae</taxon>
        <taxon>Melastoma</taxon>
    </lineage>
</organism>
<sequence length="488" mass="52626">MAIKRKEDSTPPGSRASNHPKKRSTHPLKPRQKVVQDPFKQEDLEEEEDENEEEGEEDDDDDGDDADDDSQVTEPKFKRKNKSNRPKGKDASITYDHFKISIVQEDDSDDADEPLSKILEPFSKDQLTCLLLDAAASHPDVADRLRRMADSDPTHRKIFIHGLGWDTTSETLLNAFCQYGEIEDCKAVVDKVSGRSKGYGFILFKSRHGARNALKEPQKRIGNRMTACQLAAMGPGPSPTPSSSQGPLPHSISEHAQRKIYVSNVGTDLDPRKLYDYFTQFGEIEEGPLGLDRFTGKPKGFCLFIYKTIEGARRALEESHKNFEGHMLHCQKAIEGPKVGKQQQLQNPLRFQRNDNVVGFPGGVGVGQLVGGQLAVGGIGFAQGAAVAPALNPGFGQAITALLATQGAGFDGLTNFLGSLGASAAINRVLPAAGQSLQAAYGNQVSVSPVVIGGYGTQSGYPQQMAPGAAGRGQNSAQFGGTGPFIGH</sequence>
<keyword evidence="2" id="KW-1185">Reference proteome</keyword>
<name>A0ACB9MEB9_9MYRT</name>
<evidence type="ECO:0000313" key="2">
    <source>
        <dbReference type="Proteomes" id="UP001057402"/>
    </source>
</evidence>